<organism evidence="1 2">
    <name type="scientific">Panagrolaimus sp. PS1159</name>
    <dbReference type="NCBI Taxonomy" id="55785"/>
    <lineage>
        <taxon>Eukaryota</taxon>
        <taxon>Metazoa</taxon>
        <taxon>Ecdysozoa</taxon>
        <taxon>Nematoda</taxon>
        <taxon>Chromadorea</taxon>
        <taxon>Rhabditida</taxon>
        <taxon>Tylenchina</taxon>
        <taxon>Panagrolaimomorpha</taxon>
        <taxon>Panagrolaimoidea</taxon>
        <taxon>Panagrolaimidae</taxon>
        <taxon>Panagrolaimus</taxon>
    </lineage>
</organism>
<dbReference type="WBParaSite" id="PS1159_v2.g1513.t1">
    <property type="protein sequence ID" value="PS1159_v2.g1513.t1"/>
    <property type="gene ID" value="PS1159_v2.g1513"/>
</dbReference>
<proteinExistence type="predicted"/>
<sequence>MASNKRKYEFGKTFEVSARLTTVNVGDEKIVNSEVKELSKGVKYRFQLRPKLLESPYVFLFLEIPDKMRISVDVTFSYHSIKSSRTIIIHTWNQFCTQSGEYCTKLCSKDDFSKIFKENSCINLIVKANFTFLKVDDFLTKKAKIESILGPKLWENESGKDAKIIVGGKEIKVHKSEVKDESGIPPPKIIKISMPNSDSKHDTISINNYGFKVVEKAVMCCYDFDCFQEHGKTINLAAEDAINLFKFAQEFEINDLKEKIEEFCIENLSASNACIYTNSSITIKAEKLYHKCFDFLLKSMIERNPVDDIEKLDAGMKEKIFLAAFAKA</sequence>
<dbReference type="Proteomes" id="UP000887580">
    <property type="component" value="Unplaced"/>
</dbReference>
<accession>A0AC35F9M6</accession>
<evidence type="ECO:0000313" key="1">
    <source>
        <dbReference type="Proteomes" id="UP000887580"/>
    </source>
</evidence>
<reference evidence="2" key="1">
    <citation type="submission" date="2022-11" db="UniProtKB">
        <authorList>
            <consortium name="WormBaseParasite"/>
        </authorList>
    </citation>
    <scope>IDENTIFICATION</scope>
</reference>
<protein>
    <submittedName>
        <fullName evidence="2">BTB domain-containing protein</fullName>
    </submittedName>
</protein>
<evidence type="ECO:0000313" key="2">
    <source>
        <dbReference type="WBParaSite" id="PS1159_v2.g1513.t1"/>
    </source>
</evidence>
<name>A0AC35F9M6_9BILA</name>